<name>A0A2J6RQN3_HYAVF</name>
<reference evidence="2 3" key="1">
    <citation type="submission" date="2016-04" db="EMBL/GenBank/DDBJ databases">
        <title>A degradative enzymes factory behind the ericoid mycorrhizal symbiosis.</title>
        <authorList>
            <consortium name="DOE Joint Genome Institute"/>
            <person name="Martino E."/>
            <person name="Morin E."/>
            <person name="Grelet G."/>
            <person name="Kuo A."/>
            <person name="Kohler A."/>
            <person name="Daghino S."/>
            <person name="Barry K."/>
            <person name="Choi C."/>
            <person name="Cichocki N."/>
            <person name="Clum A."/>
            <person name="Copeland A."/>
            <person name="Hainaut M."/>
            <person name="Haridas S."/>
            <person name="Labutti K."/>
            <person name="Lindquist E."/>
            <person name="Lipzen A."/>
            <person name="Khouja H.-R."/>
            <person name="Murat C."/>
            <person name="Ohm R."/>
            <person name="Olson A."/>
            <person name="Spatafora J."/>
            <person name="Veneault-Fourrey C."/>
            <person name="Henrissat B."/>
            <person name="Grigoriev I."/>
            <person name="Martin F."/>
            <person name="Perotto S."/>
        </authorList>
    </citation>
    <scope>NUCLEOTIDE SEQUENCE [LARGE SCALE GENOMIC DNA]</scope>
    <source>
        <strain evidence="2 3">F</strain>
    </source>
</reference>
<dbReference type="STRING" id="1149755.A0A2J6RQN3"/>
<evidence type="ECO:0008006" key="4">
    <source>
        <dbReference type="Google" id="ProtNLM"/>
    </source>
</evidence>
<sequence length="531" mass="60621">MHDVWGNCPCLTCVENYISNACYSEFGTTNGNLGSGTSNNLNSSPIFETSGNIRRSSEASGDVLAGRHALESSKEPPPALFVHAASMVHPSKKRKERATTPVEAAHERIVKRLGKAYDMDHTCKSRAFIQELLEIRKLYKFIPNSEPILTHTSETYDAAQLRPAAAAADQVPPHHSLNRDDAVSTRSSQARNVNYHCTYPNCSSGPWSGRTAKTDWKRHEQSVHWNNQRWMCKECSACRQLTQGVFACNFCQTIFPDLEVAHQHTLGCETARCKGNTFSRKDKLREHLRSHHNVQQITPQQDRWFYEVESGWPRQCGFCGIRFNEWKSRVEHVAEEFSKGAMISSWRIPFIPKPEDRTFGMVGQDPKDDDGDDEDLHHTFQDAMGVVSRSPAHRPTDHDFTTSQNSFQHGGRSRNSAKHDERKQLTHNTGDQSHVSQKHLKRSLAMKPQETPPSTTMFSTYGSQEDEPLDFDKAHKSTSTKNTLWIDNDQPESIFDHHQLQRWAYQTTPDEMTLTERLEKRKWEADCLERL</sequence>
<evidence type="ECO:0000313" key="3">
    <source>
        <dbReference type="Proteomes" id="UP000235786"/>
    </source>
</evidence>
<proteinExistence type="predicted"/>
<keyword evidence="3" id="KW-1185">Reference proteome</keyword>
<dbReference type="AlphaFoldDB" id="A0A2J6RQN3"/>
<dbReference type="Proteomes" id="UP000235786">
    <property type="component" value="Unassembled WGS sequence"/>
</dbReference>
<protein>
    <recommendedName>
        <fullName evidence="4">C2H2-type domain-containing protein</fullName>
    </recommendedName>
</protein>
<feature type="region of interest" description="Disordered" evidence="1">
    <location>
        <begin position="356"/>
        <end position="469"/>
    </location>
</feature>
<gene>
    <name evidence="2" type="ORF">L207DRAFT_346404</name>
</gene>
<organism evidence="2 3">
    <name type="scientific">Hyaloscypha variabilis (strain UAMH 11265 / GT02V1 / F)</name>
    <name type="common">Meliniomyces variabilis</name>
    <dbReference type="NCBI Taxonomy" id="1149755"/>
    <lineage>
        <taxon>Eukaryota</taxon>
        <taxon>Fungi</taxon>
        <taxon>Dikarya</taxon>
        <taxon>Ascomycota</taxon>
        <taxon>Pezizomycotina</taxon>
        <taxon>Leotiomycetes</taxon>
        <taxon>Helotiales</taxon>
        <taxon>Hyaloscyphaceae</taxon>
        <taxon>Hyaloscypha</taxon>
        <taxon>Hyaloscypha variabilis</taxon>
    </lineage>
</organism>
<feature type="compositionally biased region" description="Polar residues" evidence="1">
    <location>
        <begin position="426"/>
        <end position="435"/>
    </location>
</feature>
<evidence type="ECO:0000256" key="1">
    <source>
        <dbReference type="SAM" id="MobiDB-lite"/>
    </source>
</evidence>
<feature type="compositionally biased region" description="Polar residues" evidence="1">
    <location>
        <begin position="452"/>
        <end position="463"/>
    </location>
</feature>
<dbReference type="EMBL" id="KZ613945">
    <property type="protein sequence ID" value="PMD40828.1"/>
    <property type="molecule type" value="Genomic_DNA"/>
</dbReference>
<feature type="region of interest" description="Disordered" evidence="1">
    <location>
        <begin position="52"/>
        <end position="75"/>
    </location>
</feature>
<dbReference type="OrthoDB" id="5399138at2759"/>
<evidence type="ECO:0000313" key="2">
    <source>
        <dbReference type="EMBL" id="PMD40828.1"/>
    </source>
</evidence>
<accession>A0A2J6RQN3</accession>